<keyword evidence="4" id="KW-0732">Signal</keyword>
<protein>
    <recommendedName>
        <fullName evidence="11">TonB-dependent receptor</fullName>
    </recommendedName>
</protein>
<dbReference type="InterPro" id="IPR037066">
    <property type="entry name" value="Plug_dom_sf"/>
</dbReference>
<dbReference type="Pfam" id="PF00593">
    <property type="entry name" value="TonB_dep_Rec_b-barrel"/>
    <property type="match status" value="1"/>
</dbReference>
<dbReference type="InterPro" id="IPR036942">
    <property type="entry name" value="Beta-barrel_TonB_sf"/>
</dbReference>
<evidence type="ECO:0000256" key="1">
    <source>
        <dbReference type="ARBA" id="ARBA00004571"/>
    </source>
</evidence>
<keyword evidence="5" id="KW-0798">TonB box</keyword>
<dbReference type="Pfam" id="PF07715">
    <property type="entry name" value="Plug"/>
    <property type="match status" value="1"/>
</dbReference>
<gene>
    <name evidence="10" type="ORF">LCGC14_0615670</name>
</gene>
<dbReference type="InterPro" id="IPR039426">
    <property type="entry name" value="TonB-dep_rcpt-like"/>
</dbReference>
<dbReference type="Gene3D" id="2.40.170.20">
    <property type="entry name" value="TonB-dependent receptor, beta-barrel domain"/>
    <property type="match status" value="1"/>
</dbReference>
<evidence type="ECO:0000259" key="9">
    <source>
        <dbReference type="Pfam" id="PF07715"/>
    </source>
</evidence>
<dbReference type="PROSITE" id="PS52016">
    <property type="entry name" value="TONB_DEPENDENT_REC_3"/>
    <property type="match status" value="1"/>
</dbReference>
<dbReference type="InterPro" id="IPR012910">
    <property type="entry name" value="Plug_dom"/>
</dbReference>
<dbReference type="EMBL" id="LAZR01001032">
    <property type="protein sequence ID" value="KKN52131.1"/>
    <property type="molecule type" value="Genomic_DNA"/>
</dbReference>
<dbReference type="SUPFAM" id="SSF56935">
    <property type="entry name" value="Porins"/>
    <property type="match status" value="1"/>
</dbReference>
<keyword evidence="2" id="KW-0813">Transport</keyword>
<keyword evidence="7" id="KW-0998">Cell outer membrane</keyword>
<evidence type="ECO:0000256" key="5">
    <source>
        <dbReference type="ARBA" id="ARBA00023077"/>
    </source>
</evidence>
<organism evidence="10">
    <name type="scientific">marine sediment metagenome</name>
    <dbReference type="NCBI Taxonomy" id="412755"/>
    <lineage>
        <taxon>unclassified sequences</taxon>
        <taxon>metagenomes</taxon>
        <taxon>ecological metagenomes</taxon>
    </lineage>
</organism>
<dbReference type="Gene3D" id="2.170.130.10">
    <property type="entry name" value="TonB-dependent receptor, plug domain"/>
    <property type="match status" value="1"/>
</dbReference>
<evidence type="ECO:0000256" key="2">
    <source>
        <dbReference type="ARBA" id="ARBA00022448"/>
    </source>
</evidence>
<keyword evidence="6" id="KW-0472">Membrane</keyword>
<proteinExistence type="predicted"/>
<dbReference type="PROSITE" id="PS01156">
    <property type="entry name" value="TONB_DEPENDENT_REC_2"/>
    <property type="match status" value="1"/>
</dbReference>
<dbReference type="AlphaFoldDB" id="A0A0F9TSM4"/>
<evidence type="ECO:0000313" key="10">
    <source>
        <dbReference type="EMBL" id="KKN52131.1"/>
    </source>
</evidence>
<keyword evidence="3" id="KW-0812">Transmembrane</keyword>
<sequence>MNPKFLVSTLATAVALSFSATAIAKDTSDKEQRFEQITVIGSEQAINDIPGSATFISDEELQKFKFTDISRVLASVPGVYVQEEDGYGLRPNIGMRGTGTGRNDKISVMEDGVLVAPAPYSAPSAYYFPTMGRMESIEVLKGAASVKYGPRTTGGVLNLLSRSLPTEPNSSKGMVDAALGGDGYYKGHAYFGKEKNNTAGLIEVFTYGADGFKELPVGNDNTGFEKTDLLLKFGHTFGQNDAHNLELKIKYSDETSDETYMGLTDEDYQKSPYRRYAASQNDEMNTRHNAYQLNYAYRFGDGYEFLATAYLNDFHRNWYKASSVGLSTLEQYSDFEANPTSEGIEGIGVKANNRDYQAKGIQSELHIPAGDHYVTVGVRYHEDEMDRFQWQDTYTLNQDLSLTLTEQGVPGSDSNRVDSAEASTLFIQDEWTIDALVVSAGLRYEDITITREEWSKSDPTRSNGLTKDVSNDTEILVPSLGATYTLNENVTLLAGIQKGYAPAAPGNADQEEEESVNIEFGSRFNMDGFSGEVIAFYSDYDNMHGNCTAAVGCSDDNIGDQYNYGEVEVAGFEFSAARTFAADTAMFPVKLTYTYTDSEFKNDFDSEIWGAVEKGDAMPYVPENQVALSLGAEFSAFVVNSQIRYVSDAHANLTESGLNAIDSRVVWDLAAKYLIDENQKVYLSVDNLFDKTYVANRSNGGIQPGKPRTVQMGYTYSF</sequence>
<dbReference type="GO" id="GO:0033214">
    <property type="term" value="P:siderophore-iron import into cell"/>
    <property type="evidence" value="ECO:0007669"/>
    <property type="project" value="TreeGrafter"/>
</dbReference>
<evidence type="ECO:0000256" key="7">
    <source>
        <dbReference type="ARBA" id="ARBA00023237"/>
    </source>
</evidence>
<accession>A0A0F9TSM4</accession>
<dbReference type="PANTHER" id="PTHR30442:SF0">
    <property type="entry name" value="FE(3+) DICITRATE TRANSPORT PROTEIN FECA"/>
    <property type="match status" value="1"/>
</dbReference>
<feature type="domain" description="TonB-dependent receptor plug" evidence="9">
    <location>
        <begin position="47"/>
        <end position="156"/>
    </location>
</feature>
<reference evidence="10" key="1">
    <citation type="journal article" date="2015" name="Nature">
        <title>Complex archaea that bridge the gap between prokaryotes and eukaryotes.</title>
        <authorList>
            <person name="Spang A."/>
            <person name="Saw J.H."/>
            <person name="Jorgensen S.L."/>
            <person name="Zaremba-Niedzwiedzka K."/>
            <person name="Martijn J."/>
            <person name="Lind A.E."/>
            <person name="van Eijk R."/>
            <person name="Schleper C."/>
            <person name="Guy L."/>
            <person name="Ettema T.J."/>
        </authorList>
    </citation>
    <scope>NUCLEOTIDE SEQUENCE</scope>
</reference>
<comment type="subcellular location">
    <subcellularLocation>
        <location evidence="1">Cell outer membrane</location>
        <topology evidence="1">Multi-pass membrane protein</topology>
    </subcellularLocation>
</comment>
<evidence type="ECO:0000256" key="6">
    <source>
        <dbReference type="ARBA" id="ARBA00023136"/>
    </source>
</evidence>
<name>A0A0F9TSM4_9ZZZZ</name>
<evidence type="ECO:0000259" key="8">
    <source>
        <dbReference type="Pfam" id="PF00593"/>
    </source>
</evidence>
<dbReference type="PANTHER" id="PTHR30442">
    <property type="entry name" value="IRON III DICITRATE TRANSPORT PROTEIN FECA"/>
    <property type="match status" value="1"/>
</dbReference>
<evidence type="ECO:0000256" key="3">
    <source>
        <dbReference type="ARBA" id="ARBA00022692"/>
    </source>
</evidence>
<comment type="caution">
    <text evidence="10">The sequence shown here is derived from an EMBL/GenBank/DDBJ whole genome shotgun (WGS) entry which is preliminary data.</text>
</comment>
<dbReference type="InterPro" id="IPR000531">
    <property type="entry name" value="Beta-barrel_TonB"/>
</dbReference>
<feature type="domain" description="TonB-dependent receptor-like beta-barrel" evidence="8">
    <location>
        <begin position="240"/>
        <end position="688"/>
    </location>
</feature>
<evidence type="ECO:0008006" key="11">
    <source>
        <dbReference type="Google" id="ProtNLM"/>
    </source>
</evidence>
<dbReference type="InterPro" id="IPR010917">
    <property type="entry name" value="TonB_rcpt_CS"/>
</dbReference>
<dbReference type="GO" id="GO:0009279">
    <property type="term" value="C:cell outer membrane"/>
    <property type="evidence" value="ECO:0007669"/>
    <property type="project" value="UniProtKB-SubCell"/>
</dbReference>
<evidence type="ECO:0000256" key="4">
    <source>
        <dbReference type="ARBA" id="ARBA00022729"/>
    </source>
</evidence>